<dbReference type="Pfam" id="PF13649">
    <property type="entry name" value="Methyltransf_25"/>
    <property type="match status" value="1"/>
</dbReference>
<keyword evidence="5" id="KW-1185">Reference proteome</keyword>
<reference evidence="4 5" key="1">
    <citation type="submission" date="2020-05" db="EMBL/GenBank/DDBJ databases">
        <title>Ramlibacter rhizophilus sp. nov., isolated from rhizosphere soil of national flower Mugunghwa from South Korea.</title>
        <authorList>
            <person name="Zheng-Fei Y."/>
            <person name="Huan T."/>
        </authorList>
    </citation>
    <scope>NUCLEOTIDE SEQUENCE [LARGE SCALE GENOMIC DNA]</scope>
    <source>
        <strain evidence="4 5">H242</strain>
    </source>
</reference>
<dbReference type="InterPro" id="IPR013216">
    <property type="entry name" value="Methyltransf_11"/>
</dbReference>
<evidence type="ECO:0000313" key="4">
    <source>
        <dbReference type="EMBL" id="QJW84078.1"/>
    </source>
</evidence>
<dbReference type="Gene3D" id="3.40.50.150">
    <property type="entry name" value="Vaccinia Virus protein VP39"/>
    <property type="match status" value="2"/>
</dbReference>
<dbReference type="CDD" id="cd02440">
    <property type="entry name" value="AdoMet_MTases"/>
    <property type="match status" value="1"/>
</dbReference>
<dbReference type="InterPro" id="IPR041698">
    <property type="entry name" value="Methyltransf_25"/>
</dbReference>
<feature type="domain" description="Methyltransferase type 11" evidence="2">
    <location>
        <begin position="80"/>
        <end position="176"/>
    </location>
</feature>
<accession>A0ABX6P1X7</accession>
<dbReference type="EMBL" id="CP053418">
    <property type="protein sequence ID" value="QJW84078.1"/>
    <property type="molecule type" value="Genomic_DNA"/>
</dbReference>
<evidence type="ECO:0000259" key="2">
    <source>
        <dbReference type="Pfam" id="PF08241"/>
    </source>
</evidence>
<feature type="region of interest" description="Disordered" evidence="1">
    <location>
        <begin position="256"/>
        <end position="288"/>
    </location>
</feature>
<dbReference type="Proteomes" id="UP000500826">
    <property type="component" value="Chromosome"/>
</dbReference>
<proteinExistence type="predicted"/>
<feature type="compositionally biased region" description="Low complexity" evidence="1">
    <location>
        <begin position="256"/>
        <end position="272"/>
    </location>
</feature>
<dbReference type="GO" id="GO:0032259">
    <property type="term" value="P:methylation"/>
    <property type="evidence" value="ECO:0007669"/>
    <property type="project" value="UniProtKB-KW"/>
</dbReference>
<evidence type="ECO:0000313" key="5">
    <source>
        <dbReference type="Proteomes" id="UP000500826"/>
    </source>
</evidence>
<name>A0ABX6P1X7_9BURK</name>
<keyword evidence="4" id="KW-0808">Transferase</keyword>
<dbReference type="InterPro" id="IPR029063">
    <property type="entry name" value="SAM-dependent_MTases_sf"/>
</dbReference>
<protein>
    <submittedName>
        <fullName evidence="4">Methyltransferase domain-containing protein</fullName>
    </submittedName>
</protein>
<feature type="domain" description="Methyltransferase" evidence="3">
    <location>
        <begin position="357"/>
        <end position="415"/>
    </location>
</feature>
<dbReference type="Pfam" id="PF08241">
    <property type="entry name" value="Methyltransf_11"/>
    <property type="match status" value="1"/>
</dbReference>
<dbReference type="PANTHER" id="PTHR43464:SF83">
    <property type="entry name" value="MALONYL-[ACYL-CARRIER PROTEIN] O-METHYLTRANSFERASE"/>
    <property type="match status" value="1"/>
</dbReference>
<evidence type="ECO:0000256" key="1">
    <source>
        <dbReference type="SAM" id="MobiDB-lite"/>
    </source>
</evidence>
<organism evidence="4 5">
    <name type="scientific">Ramlibacter terrae</name>
    <dbReference type="NCBI Taxonomy" id="2732511"/>
    <lineage>
        <taxon>Bacteria</taxon>
        <taxon>Pseudomonadati</taxon>
        <taxon>Pseudomonadota</taxon>
        <taxon>Betaproteobacteria</taxon>
        <taxon>Burkholderiales</taxon>
        <taxon>Comamonadaceae</taxon>
        <taxon>Ramlibacter</taxon>
    </lineage>
</organism>
<reference evidence="4 5" key="2">
    <citation type="submission" date="2020-05" db="EMBL/GenBank/DDBJ databases">
        <authorList>
            <person name="Khan S.A."/>
            <person name="Jeon C.O."/>
            <person name="Chun B.H."/>
        </authorList>
    </citation>
    <scope>NUCLEOTIDE SEQUENCE [LARGE SCALE GENOMIC DNA]</scope>
    <source>
        <strain evidence="4 5">H242</strain>
    </source>
</reference>
<gene>
    <name evidence="4" type="ORF">HK414_09750</name>
</gene>
<keyword evidence="4" id="KW-0489">Methyltransferase</keyword>
<dbReference type="SUPFAM" id="SSF53335">
    <property type="entry name" value="S-adenosyl-L-methionine-dependent methyltransferases"/>
    <property type="match status" value="2"/>
</dbReference>
<dbReference type="GO" id="GO:0008168">
    <property type="term" value="F:methyltransferase activity"/>
    <property type="evidence" value="ECO:0007669"/>
    <property type="project" value="UniProtKB-KW"/>
</dbReference>
<sequence>MSCIPWLASDGARVADFVAGHARLQSDKQTQAMYNSPHASEIYRNFLDWLFTSFAVREDAFRASLVERLRLQPGQRVLVTGCGLGEDLPLIAAQVGPEGAIYAQDLAKRMVLHARERYPAHLCVPRWSVGDAPELPFADGFFDAVFHFGGINLFGDMPRAIGEMARVTRAGGRVVFGDEGVAPWLRGTEYGRVAIANIPLWQSRCHWNRFPPGSTRCIAPGPGQCFYLVDFVVAPQGPHMDWTCPTRGVVAARPARAPMASSKASRPAPASRRPTRLRAKASASTSGSTAWCVPPPAGAAMSERSGMLDRVASYYSDKLALHGETPLGVDWNGAEGRVLRFEQLARVIDADGRFTVNDLGCGYGAFLEFLRPRHEGFHYNGYDVSEEMVRAARARLPGSDATFSVAAAPAEDADFGIASGIFNVRLGADEPTWEAYIAATLDDLHRTSRRGFAFNCLTSYSDPDRMRPDLHYADPCRLFDLCKRRFSRQVALLHDYGLYEFTILVRKS</sequence>
<evidence type="ECO:0000259" key="3">
    <source>
        <dbReference type="Pfam" id="PF13649"/>
    </source>
</evidence>
<dbReference type="PANTHER" id="PTHR43464">
    <property type="entry name" value="METHYLTRANSFERASE"/>
    <property type="match status" value="1"/>
</dbReference>